<dbReference type="OrthoDB" id="9814325at2"/>
<name>A0A1H4PIQ4_9MICO</name>
<evidence type="ECO:0000256" key="1">
    <source>
        <dbReference type="SAM" id="Phobius"/>
    </source>
</evidence>
<gene>
    <name evidence="3" type="ORF">SAMN04489806_2516</name>
</gene>
<dbReference type="RefSeq" id="WP_091184897.1">
    <property type="nucleotide sequence ID" value="NZ_FNRY01000001.1"/>
</dbReference>
<dbReference type="SUPFAM" id="SSF53300">
    <property type="entry name" value="vWA-like"/>
    <property type="match status" value="1"/>
</dbReference>
<dbReference type="SMART" id="SM00327">
    <property type="entry name" value="VWA"/>
    <property type="match status" value="1"/>
</dbReference>
<evidence type="ECO:0000313" key="4">
    <source>
        <dbReference type="Proteomes" id="UP000199183"/>
    </source>
</evidence>
<dbReference type="PROSITE" id="PS50234">
    <property type="entry name" value="VWFA"/>
    <property type="match status" value="1"/>
</dbReference>
<dbReference type="CDD" id="cd00198">
    <property type="entry name" value="vWFA"/>
    <property type="match status" value="1"/>
</dbReference>
<dbReference type="InterPro" id="IPR002035">
    <property type="entry name" value="VWF_A"/>
</dbReference>
<dbReference type="Proteomes" id="UP000199183">
    <property type="component" value="Unassembled WGS sequence"/>
</dbReference>
<keyword evidence="1" id="KW-0812">Transmembrane</keyword>
<accession>A0A1H4PIQ4</accession>
<dbReference type="AlphaFoldDB" id="A0A1H4PIQ4"/>
<dbReference type="EMBL" id="FNRY01000001">
    <property type="protein sequence ID" value="SEC07124.1"/>
    <property type="molecule type" value="Genomic_DNA"/>
</dbReference>
<dbReference type="STRING" id="640635.SAMN04489806_2516"/>
<dbReference type="InterPro" id="IPR036465">
    <property type="entry name" value="vWFA_dom_sf"/>
</dbReference>
<dbReference type="Gene3D" id="3.40.50.410">
    <property type="entry name" value="von Willebrand factor, type A domain"/>
    <property type="match status" value="1"/>
</dbReference>
<organism evidence="3 4">
    <name type="scientific">Paramicrobacterium humi</name>
    <dbReference type="NCBI Taxonomy" id="640635"/>
    <lineage>
        <taxon>Bacteria</taxon>
        <taxon>Bacillati</taxon>
        <taxon>Actinomycetota</taxon>
        <taxon>Actinomycetes</taxon>
        <taxon>Micrococcales</taxon>
        <taxon>Microbacteriaceae</taxon>
        <taxon>Paramicrobacterium</taxon>
    </lineage>
</organism>
<proteinExistence type="predicted"/>
<sequence>MTFAPIMPGMLLLALYLVLAGFAIAQAVLAHGRAARVHWFARLAMVTLACLMALRPSLGPDGAPSTVGGDVDVYFVVDTTSSMAAEDWDGDAPRLNGVREDITRLVAGLAGARFSLVTFDAATVQRVPLTTDAGAIDQSVAALTQEITAYSTGSSISAPVDKLSTLLADDPDDHTTILYYLGDGEQTASESPESFSSLAAFIDGGAVLGYGTADGGRMREYLGYDTDEPNEYIPDPSTGGDAISHIDEDALGRIADELGVSYLHRDAGTSPDAALDGISVHADQASVAEPSASAELYWLLAIPFGLLAFVELGGLLVGLRELREPKGARDA</sequence>
<keyword evidence="4" id="KW-1185">Reference proteome</keyword>
<dbReference type="Pfam" id="PF13519">
    <property type="entry name" value="VWA_2"/>
    <property type="match status" value="1"/>
</dbReference>
<protein>
    <submittedName>
        <fullName evidence="3">Ca-activated chloride channel family protein</fullName>
    </submittedName>
</protein>
<evidence type="ECO:0000259" key="2">
    <source>
        <dbReference type="PROSITE" id="PS50234"/>
    </source>
</evidence>
<evidence type="ECO:0000313" key="3">
    <source>
        <dbReference type="EMBL" id="SEC07124.1"/>
    </source>
</evidence>
<keyword evidence="1" id="KW-0472">Membrane</keyword>
<keyword evidence="1" id="KW-1133">Transmembrane helix</keyword>
<reference evidence="3 4" key="1">
    <citation type="submission" date="2016-10" db="EMBL/GenBank/DDBJ databases">
        <authorList>
            <person name="de Groot N.N."/>
        </authorList>
    </citation>
    <scope>NUCLEOTIDE SEQUENCE [LARGE SCALE GENOMIC DNA]</scope>
    <source>
        <strain evidence="3 4">DSM 21799</strain>
    </source>
</reference>
<feature type="domain" description="VWFA" evidence="2">
    <location>
        <begin position="72"/>
        <end position="258"/>
    </location>
</feature>
<feature type="transmembrane region" description="Helical" evidence="1">
    <location>
        <begin position="296"/>
        <end position="319"/>
    </location>
</feature>